<dbReference type="InterPro" id="IPR018786">
    <property type="entry name" value="Mit_KHE1"/>
</dbReference>
<dbReference type="EMBL" id="MU001684">
    <property type="protein sequence ID" value="KAF2456083.1"/>
    <property type="molecule type" value="Genomic_DNA"/>
</dbReference>
<gene>
    <name evidence="3" type="ORF">BDY21DRAFT_380178</name>
</gene>
<keyword evidence="2" id="KW-0472">Membrane</keyword>
<feature type="region of interest" description="Disordered" evidence="1">
    <location>
        <begin position="104"/>
        <end position="130"/>
    </location>
</feature>
<organism evidence="3 4">
    <name type="scientific">Lineolata rhizophorae</name>
    <dbReference type="NCBI Taxonomy" id="578093"/>
    <lineage>
        <taxon>Eukaryota</taxon>
        <taxon>Fungi</taxon>
        <taxon>Dikarya</taxon>
        <taxon>Ascomycota</taxon>
        <taxon>Pezizomycotina</taxon>
        <taxon>Dothideomycetes</taxon>
        <taxon>Dothideomycetes incertae sedis</taxon>
        <taxon>Lineolatales</taxon>
        <taxon>Lineolataceae</taxon>
        <taxon>Lineolata</taxon>
    </lineage>
</organism>
<dbReference type="PANTHER" id="PTHR28062:SF1">
    <property type="entry name" value="TRANSMEMBRANE PROTEIN"/>
    <property type="match status" value="1"/>
</dbReference>
<evidence type="ECO:0000313" key="4">
    <source>
        <dbReference type="Proteomes" id="UP000799766"/>
    </source>
</evidence>
<dbReference type="AlphaFoldDB" id="A0A6A6NXU8"/>
<keyword evidence="2" id="KW-1133">Transmembrane helix</keyword>
<evidence type="ECO:0000313" key="3">
    <source>
        <dbReference type="EMBL" id="KAF2456083.1"/>
    </source>
</evidence>
<sequence>MRLYLLPLSTRARLIYCARAHAALPGDQQTLLARNLTWLTSKANTTWASWEASETRWKVAVTGWGNRVLARIPYQEWGLKTIPPLSGKRRALLLEAARRMAAGGSPVATRGKSEGATEGQKAEETGGGATADMASVDRRVEVLFPRLFLPEQSVLDVLRRLATERQDMHRSRLIWSFLGMPLTAPFMLVPIIPNIPFFYLVFRAYSHWKALAGSRHLEFLLNNSLIKPVPMPLLDSIFASGLAHSDRKTARDAPLPTAEESAAIARKALRGSRIDEKGAGSSSNRSSSVASSELETEQDAGEEIILLRRWNGKLLAERVGLPEMEVEIERAVEQVEKKIEDERKDGEQKEKERKDEKKEGG</sequence>
<feature type="transmembrane region" description="Helical" evidence="2">
    <location>
        <begin position="173"/>
        <end position="192"/>
    </location>
</feature>
<protein>
    <submittedName>
        <fullName evidence="3">Mitochondrial K+-H+ exchange-related-domain-containing protein</fullName>
    </submittedName>
</protein>
<dbReference type="OrthoDB" id="5562676at2759"/>
<evidence type="ECO:0000256" key="1">
    <source>
        <dbReference type="SAM" id="MobiDB-lite"/>
    </source>
</evidence>
<keyword evidence="4" id="KW-1185">Reference proteome</keyword>
<dbReference type="Pfam" id="PF10173">
    <property type="entry name" value="Mit_KHE1"/>
    <property type="match status" value="1"/>
</dbReference>
<feature type="region of interest" description="Disordered" evidence="1">
    <location>
        <begin position="274"/>
        <end position="296"/>
    </location>
</feature>
<dbReference type="GO" id="GO:1902600">
    <property type="term" value="P:proton transmembrane transport"/>
    <property type="evidence" value="ECO:0007669"/>
    <property type="project" value="TreeGrafter"/>
</dbReference>
<dbReference type="GO" id="GO:0005743">
    <property type="term" value="C:mitochondrial inner membrane"/>
    <property type="evidence" value="ECO:0007669"/>
    <property type="project" value="TreeGrafter"/>
</dbReference>
<dbReference type="PANTHER" id="PTHR28062">
    <property type="entry name" value="K+-H+ EXCHANGE-LIKE PROTEIN"/>
    <property type="match status" value="1"/>
</dbReference>
<evidence type="ECO:0000256" key="2">
    <source>
        <dbReference type="SAM" id="Phobius"/>
    </source>
</evidence>
<name>A0A6A6NXU8_9PEZI</name>
<proteinExistence type="predicted"/>
<feature type="compositionally biased region" description="Basic and acidic residues" evidence="1">
    <location>
        <begin position="111"/>
        <end position="124"/>
    </location>
</feature>
<accession>A0A6A6NXU8</accession>
<feature type="region of interest" description="Disordered" evidence="1">
    <location>
        <begin position="336"/>
        <end position="361"/>
    </location>
</feature>
<dbReference type="GO" id="GO:0006813">
    <property type="term" value="P:potassium ion transport"/>
    <property type="evidence" value="ECO:0007669"/>
    <property type="project" value="TreeGrafter"/>
</dbReference>
<reference evidence="3" key="1">
    <citation type="journal article" date="2020" name="Stud. Mycol.">
        <title>101 Dothideomycetes genomes: a test case for predicting lifestyles and emergence of pathogens.</title>
        <authorList>
            <person name="Haridas S."/>
            <person name="Albert R."/>
            <person name="Binder M."/>
            <person name="Bloem J."/>
            <person name="Labutti K."/>
            <person name="Salamov A."/>
            <person name="Andreopoulos B."/>
            <person name="Baker S."/>
            <person name="Barry K."/>
            <person name="Bills G."/>
            <person name="Bluhm B."/>
            <person name="Cannon C."/>
            <person name="Castanera R."/>
            <person name="Culley D."/>
            <person name="Daum C."/>
            <person name="Ezra D."/>
            <person name="Gonzalez J."/>
            <person name="Henrissat B."/>
            <person name="Kuo A."/>
            <person name="Liang C."/>
            <person name="Lipzen A."/>
            <person name="Lutzoni F."/>
            <person name="Magnuson J."/>
            <person name="Mondo S."/>
            <person name="Nolan M."/>
            <person name="Ohm R."/>
            <person name="Pangilinan J."/>
            <person name="Park H.-J."/>
            <person name="Ramirez L."/>
            <person name="Alfaro M."/>
            <person name="Sun H."/>
            <person name="Tritt A."/>
            <person name="Yoshinaga Y."/>
            <person name="Zwiers L.-H."/>
            <person name="Turgeon B."/>
            <person name="Goodwin S."/>
            <person name="Spatafora J."/>
            <person name="Crous P."/>
            <person name="Grigoriev I."/>
        </authorList>
    </citation>
    <scope>NUCLEOTIDE SEQUENCE</scope>
    <source>
        <strain evidence="3">ATCC 16933</strain>
    </source>
</reference>
<keyword evidence="2" id="KW-0812">Transmembrane</keyword>
<dbReference type="Proteomes" id="UP000799766">
    <property type="component" value="Unassembled WGS sequence"/>
</dbReference>
<feature type="compositionally biased region" description="Low complexity" evidence="1">
    <location>
        <begin position="281"/>
        <end position="292"/>
    </location>
</feature>